<dbReference type="EMBL" id="JADJZA010000001">
    <property type="protein sequence ID" value="MBK9296225.1"/>
    <property type="molecule type" value="Genomic_DNA"/>
</dbReference>
<keyword evidence="1" id="KW-1133">Transmembrane helix</keyword>
<comment type="caution">
    <text evidence="2">The sequence shown here is derived from an EMBL/GenBank/DDBJ whole genome shotgun (WGS) entry which is preliminary data.</text>
</comment>
<evidence type="ECO:0008006" key="4">
    <source>
        <dbReference type="Google" id="ProtNLM"/>
    </source>
</evidence>
<proteinExistence type="predicted"/>
<sequence length="95" mass="10308">MSDFLAMFGVLLVAAAPLALSVFALLDAARRPAWAWSLAERPQAMWMAMILLGTFLSVLGVGLSLWYLLKVRPVISAVENGVIPPSRSESRPIDP</sequence>
<reference evidence="2 3" key="1">
    <citation type="submission" date="2020-10" db="EMBL/GenBank/DDBJ databases">
        <title>Connecting structure to function with the recovery of over 1000 high-quality activated sludge metagenome-assembled genomes encoding full-length rRNA genes using long-read sequencing.</title>
        <authorList>
            <person name="Singleton C.M."/>
            <person name="Petriglieri F."/>
            <person name="Kristensen J.M."/>
            <person name="Kirkegaard R.H."/>
            <person name="Michaelsen T.Y."/>
            <person name="Andersen M.H."/>
            <person name="Karst S.M."/>
            <person name="Dueholm M.S."/>
            <person name="Nielsen P.H."/>
            <person name="Albertsen M."/>
        </authorList>
    </citation>
    <scope>NUCLEOTIDE SEQUENCE [LARGE SCALE GENOMIC DNA]</scope>
    <source>
        <strain evidence="2">Lyne_18-Q3-R50-59_MAXAC.006</strain>
    </source>
</reference>
<protein>
    <recommendedName>
        <fullName evidence="4">DUF2516 domain-containing protein</fullName>
    </recommendedName>
</protein>
<evidence type="ECO:0000313" key="3">
    <source>
        <dbReference type="Proteomes" id="UP000727993"/>
    </source>
</evidence>
<accession>A0A936N9M9</accession>
<feature type="transmembrane region" description="Helical" evidence="1">
    <location>
        <begin position="45"/>
        <end position="69"/>
    </location>
</feature>
<keyword evidence="1" id="KW-0812">Transmembrane</keyword>
<keyword evidence="1" id="KW-0472">Membrane</keyword>
<organism evidence="2 3">
    <name type="scientific">Candidatus Neomicrothrix subdominans</name>
    <dbReference type="NCBI Taxonomy" id="2954438"/>
    <lineage>
        <taxon>Bacteria</taxon>
        <taxon>Bacillati</taxon>
        <taxon>Actinomycetota</taxon>
        <taxon>Acidimicrobiia</taxon>
        <taxon>Acidimicrobiales</taxon>
        <taxon>Microthrixaceae</taxon>
        <taxon>Candidatus Neomicrothrix</taxon>
    </lineage>
</organism>
<dbReference type="AlphaFoldDB" id="A0A936N9M9"/>
<evidence type="ECO:0000313" key="2">
    <source>
        <dbReference type="EMBL" id="MBK9296225.1"/>
    </source>
</evidence>
<name>A0A936N9M9_9ACTN</name>
<gene>
    <name evidence="2" type="ORF">IPN02_05040</name>
</gene>
<evidence type="ECO:0000256" key="1">
    <source>
        <dbReference type="SAM" id="Phobius"/>
    </source>
</evidence>
<dbReference type="Proteomes" id="UP000727993">
    <property type="component" value="Unassembled WGS sequence"/>
</dbReference>